<reference evidence="3" key="2">
    <citation type="submission" date="2023-03" db="EMBL/GenBank/DDBJ databases">
        <authorList>
            <person name="Zajac M."/>
            <person name="Kwit R."/>
            <person name="Wasyl D."/>
        </authorList>
    </citation>
    <scope>NUCLEOTIDE SEQUENCE</scope>
    <source>
        <strain evidence="3">691B_2</strain>
    </source>
</reference>
<comment type="caution">
    <text evidence="3">The sequence shown here is derived from an EMBL/GenBank/DDBJ whole genome shotgun (WGS) entry which is preliminary data.</text>
</comment>
<dbReference type="InterPro" id="IPR018913">
    <property type="entry name" value="BppU_N"/>
</dbReference>
<feature type="coiled-coil region" evidence="1">
    <location>
        <begin position="167"/>
        <end position="194"/>
    </location>
</feature>
<dbReference type="Gene3D" id="2.60.40.3350">
    <property type="match status" value="1"/>
</dbReference>
<feature type="domain" description="BppU N-terminal" evidence="2">
    <location>
        <begin position="9"/>
        <end position="152"/>
    </location>
</feature>
<dbReference type="Pfam" id="PF10651">
    <property type="entry name" value="BppU_N"/>
    <property type="match status" value="1"/>
</dbReference>
<evidence type="ECO:0000313" key="3">
    <source>
        <dbReference type="EMBL" id="MDN3191048.1"/>
    </source>
</evidence>
<gene>
    <name evidence="3" type="ORF">P0E79_00915</name>
</gene>
<name>A0AAW7K6E9_ENTFL</name>
<dbReference type="EMBL" id="JAREWH010000001">
    <property type="protein sequence ID" value="MDN3191048.1"/>
    <property type="molecule type" value="Genomic_DNA"/>
</dbReference>
<evidence type="ECO:0000259" key="2">
    <source>
        <dbReference type="Pfam" id="PF10651"/>
    </source>
</evidence>
<reference evidence="3" key="1">
    <citation type="journal article" date="2023" name="Pathogens">
        <title>Prevalence of Enterococcus spp. and the Whole-Genome Characteristics of Enterococcus faecium and Enterococcus faecalis Strains Isolated from Free-Living Birds in Poland.</title>
        <authorList>
            <person name="Kwit R."/>
            <person name="Zajac M."/>
            <person name="Smialowska-Weglinska A."/>
            <person name="Skarzynska M."/>
            <person name="Bomba A."/>
            <person name="Lalak A."/>
            <person name="Skrzypiec E."/>
            <person name="Wojdat D."/>
            <person name="Koza W."/>
            <person name="Mikos-Wojewoda E."/>
            <person name="Pasim P."/>
            <person name="Skora M."/>
            <person name="Polak M."/>
            <person name="Wiacek J."/>
            <person name="Wasyl D."/>
        </authorList>
    </citation>
    <scope>NUCLEOTIDE SEQUENCE</scope>
    <source>
        <strain evidence="3">691B_2</strain>
    </source>
</reference>
<evidence type="ECO:0000256" key="1">
    <source>
        <dbReference type="SAM" id="Coils"/>
    </source>
</evidence>
<accession>A0AAW7K6E9</accession>
<dbReference type="RefSeq" id="WP_289869869.1">
    <property type="nucleotide sequence ID" value="NZ_JAREWH010000001.1"/>
</dbReference>
<sequence>MAKKVGKINFCTSIDGNHESKKRYIFYSYDKGSATLDFRLKNQKNEVQDLTDVTVKLLFTGIQDGKERKFTYLDSQPIIENPEEGRILYSLPDKILNYEGEIRGYLYLDFEDGSHSDELSFTFTVVRSKIDSDMEEISEVYIKDFEQIKQEIFELAEREKEAIEALRPKLESSISQLNKQVEELDQKVEVNQIEVSKLLQLIGDNEVITRNELANIFLKGYFDLEKELTFEGKIVGSLVENPNISSSVVYIDYEKGQLPTPETLLSEQGVSGYRALNGEKTESSSKSSTSSMYLPCLRIQWNFVEEMKRWLGEEYFKNLRGIDLEKQIEILEKNLIDITPSTYGWARHSDTPNDWSGGDGGLSSLWYNNKDSQWIEFASNNERDVFKAMSNTVLKKNNYQFLDKYGRVSILMKGEKGYSTSLYYGKTSVKFTYRIYLSDLIYYKRDPIIERMQMQIQELWSEVFGGKEAKKILTE</sequence>
<dbReference type="Proteomes" id="UP001173174">
    <property type="component" value="Unassembled WGS sequence"/>
</dbReference>
<dbReference type="AlphaFoldDB" id="A0AAW7K6E9"/>
<organism evidence="3 4">
    <name type="scientific">Enterococcus faecalis</name>
    <name type="common">Streptococcus faecalis</name>
    <dbReference type="NCBI Taxonomy" id="1351"/>
    <lineage>
        <taxon>Bacteria</taxon>
        <taxon>Bacillati</taxon>
        <taxon>Bacillota</taxon>
        <taxon>Bacilli</taxon>
        <taxon>Lactobacillales</taxon>
        <taxon>Enterococcaceae</taxon>
        <taxon>Enterococcus</taxon>
    </lineage>
</organism>
<proteinExistence type="predicted"/>
<evidence type="ECO:0000313" key="4">
    <source>
        <dbReference type="Proteomes" id="UP001173174"/>
    </source>
</evidence>
<keyword evidence="1" id="KW-0175">Coiled coil</keyword>
<protein>
    <submittedName>
        <fullName evidence="3">BppU family phage baseplate upper protein</fullName>
    </submittedName>
</protein>